<dbReference type="Gene3D" id="3.40.50.360">
    <property type="match status" value="1"/>
</dbReference>
<dbReference type="AlphaFoldDB" id="A0A4R3NY13"/>
<dbReference type="GO" id="GO:0016491">
    <property type="term" value="F:oxidoreductase activity"/>
    <property type="evidence" value="ECO:0007669"/>
    <property type="project" value="InterPro"/>
</dbReference>
<evidence type="ECO:0000313" key="3">
    <source>
        <dbReference type="Proteomes" id="UP000295097"/>
    </source>
</evidence>
<accession>A0A4R3NY13</accession>
<dbReference type="InterPro" id="IPR005025">
    <property type="entry name" value="FMN_Rdtase-like_dom"/>
</dbReference>
<evidence type="ECO:0000313" key="2">
    <source>
        <dbReference type="EMBL" id="TCT44695.1"/>
    </source>
</evidence>
<dbReference type="OrthoDB" id="9812295at2"/>
<dbReference type="EMBL" id="SMAR01000002">
    <property type="protein sequence ID" value="TCT44695.1"/>
    <property type="molecule type" value="Genomic_DNA"/>
</dbReference>
<reference evidence="2 3" key="1">
    <citation type="submission" date="2019-03" db="EMBL/GenBank/DDBJ databases">
        <title>Freshwater and sediment microbial communities from various areas in North America, analyzing microbe dynamics in response to fracking.</title>
        <authorList>
            <person name="Lamendella R."/>
        </authorList>
    </citation>
    <scope>NUCLEOTIDE SEQUENCE [LARGE SCALE GENOMIC DNA]</scope>
    <source>
        <strain evidence="2 3">175.2</strain>
    </source>
</reference>
<gene>
    <name evidence="2" type="ORF">EDC90_1002245</name>
</gene>
<protein>
    <submittedName>
        <fullName evidence="2">NAD(P)H-dependent FMN reductase</fullName>
    </submittedName>
</protein>
<dbReference type="RefSeq" id="WP_132308250.1">
    <property type="nucleotide sequence ID" value="NZ_SMAR01000002.1"/>
</dbReference>
<dbReference type="GO" id="GO:0010181">
    <property type="term" value="F:FMN binding"/>
    <property type="evidence" value="ECO:0007669"/>
    <property type="project" value="TreeGrafter"/>
</dbReference>
<evidence type="ECO:0000259" key="1">
    <source>
        <dbReference type="Pfam" id="PF03358"/>
    </source>
</evidence>
<sequence>MSTPKIAIIVGSTRPERFADTAVEWFHGIAATYDEAAFEVVDLRDYPLPFFDETAPVAAKPPEHEVAKKWEAKLAEFDGFVFSVAEYNHGMTAVLKNALDYAYQAWSRKPVAFLGYGGVGGARAVEQVRMVTSQLQMAPLSGGVAITMPEMMAVGKGEKQLSDYDYLNDAAKATLDDLLWWTKALKSAREAS</sequence>
<dbReference type="Proteomes" id="UP000295097">
    <property type="component" value="Unassembled WGS sequence"/>
</dbReference>
<feature type="domain" description="NADPH-dependent FMN reductase-like" evidence="1">
    <location>
        <begin position="4"/>
        <end position="145"/>
    </location>
</feature>
<comment type="caution">
    <text evidence="2">The sequence shown here is derived from an EMBL/GenBank/DDBJ whole genome shotgun (WGS) entry which is preliminary data.</text>
</comment>
<organism evidence="2 3">
    <name type="scientific">Martelella mediterranea</name>
    <dbReference type="NCBI Taxonomy" id="293089"/>
    <lineage>
        <taxon>Bacteria</taxon>
        <taxon>Pseudomonadati</taxon>
        <taxon>Pseudomonadota</taxon>
        <taxon>Alphaproteobacteria</taxon>
        <taxon>Hyphomicrobiales</taxon>
        <taxon>Aurantimonadaceae</taxon>
        <taxon>Martelella</taxon>
    </lineage>
</organism>
<dbReference type="SUPFAM" id="SSF52218">
    <property type="entry name" value="Flavoproteins"/>
    <property type="match status" value="1"/>
</dbReference>
<dbReference type="Pfam" id="PF03358">
    <property type="entry name" value="FMN_red"/>
    <property type="match status" value="1"/>
</dbReference>
<dbReference type="InterPro" id="IPR029039">
    <property type="entry name" value="Flavoprotein-like_sf"/>
</dbReference>
<dbReference type="GO" id="GO:0005829">
    <property type="term" value="C:cytosol"/>
    <property type="evidence" value="ECO:0007669"/>
    <property type="project" value="TreeGrafter"/>
</dbReference>
<dbReference type="PANTHER" id="PTHR30543">
    <property type="entry name" value="CHROMATE REDUCTASE"/>
    <property type="match status" value="1"/>
</dbReference>
<keyword evidence="3" id="KW-1185">Reference proteome</keyword>
<proteinExistence type="predicted"/>
<name>A0A4R3NY13_9HYPH</name>
<dbReference type="InterPro" id="IPR050712">
    <property type="entry name" value="NAD(P)H-dep_reductase"/>
</dbReference>
<dbReference type="PANTHER" id="PTHR30543:SF21">
    <property type="entry name" value="NAD(P)H-DEPENDENT FMN REDUCTASE LOT6"/>
    <property type="match status" value="1"/>
</dbReference>